<evidence type="ECO:0000313" key="4">
    <source>
        <dbReference type="Proteomes" id="UP000008021"/>
    </source>
</evidence>
<feature type="domain" description="BAH" evidence="2">
    <location>
        <begin position="530"/>
        <end position="647"/>
    </location>
</feature>
<feature type="compositionally biased region" description="Gly residues" evidence="1">
    <location>
        <begin position="22"/>
        <end position="36"/>
    </location>
</feature>
<dbReference type="PROSITE" id="PS51038">
    <property type="entry name" value="BAH"/>
    <property type="match status" value="2"/>
</dbReference>
<feature type="compositionally biased region" description="Polar residues" evidence="1">
    <location>
        <begin position="980"/>
        <end position="989"/>
    </location>
</feature>
<proteinExistence type="predicted"/>
<dbReference type="eggNOG" id="ENOG502QT14">
    <property type="taxonomic scope" value="Eukaryota"/>
</dbReference>
<feature type="compositionally biased region" description="Low complexity" evidence="1">
    <location>
        <begin position="914"/>
        <end position="924"/>
    </location>
</feature>
<dbReference type="PANTHER" id="PTHR31917">
    <property type="entry name" value="AGENET DOMAIN-CONTAINING PROTEIN-RELATED"/>
    <property type="match status" value="1"/>
</dbReference>
<dbReference type="InterPro" id="IPR008395">
    <property type="entry name" value="Agenet-like_dom"/>
</dbReference>
<dbReference type="InterPro" id="IPR001025">
    <property type="entry name" value="BAH_dom"/>
</dbReference>
<evidence type="ECO:0000256" key="1">
    <source>
        <dbReference type="SAM" id="MobiDB-lite"/>
    </source>
</evidence>
<dbReference type="EnsemblPlants" id="OMERI09G07700.1">
    <property type="protein sequence ID" value="OMERI09G07700.1"/>
    <property type="gene ID" value="OMERI09G07700"/>
</dbReference>
<feature type="compositionally biased region" description="Low complexity" evidence="1">
    <location>
        <begin position="994"/>
        <end position="1004"/>
    </location>
</feature>
<dbReference type="Proteomes" id="UP000008021">
    <property type="component" value="Chromosome 9"/>
</dbReference>
<dbReference type="SMART" id="SM00439">
    <property type="entry name" value="BAH"/>
    <property type="match status" value="2"/>
</dbReference>
<feature type="region of interest" description="Disordered" evidence="1">
    <location>
        <begin position="1"/>
        <end position="36"/>
    </location>
</feature>
<reference evidence="3" key="1">
    <citation type="submission" date="2015-04" db="UniProtKB">
        <authorList>
            <consortium name="EnsemblPlants"/>
        </authorList>
    </citation>
    <scope>IDENTIFICATION</scope>
</reference>
<feature type="region of interest" description="Disordered" evidence="1">
    <location>
        <begin position="490"/>
        <end position="519"/>
    </location>
</feature>
<dbReference type="Gene3D" id="2.30.30.490">
    <property type="match status" value="2"/>
</dbReference>
<organism evidence="3">
    <name type="scientific">Oryza meridionalis</name>
    <dbReference type="NCBI Taxonomy" id="40149"/>
    <lineage>
        <taxon>Eukaryota</taxon>
        <taxon>Viridiplantae</taxon>
        <taxon>Streptophyta</taxon>
        <taxon>Embryophyta</taxon>
        <taxon>Tracheophyta</taxon>
        <taxon>Spermatophyta</taxon>
        <taxon>Magnoliopsida</taxon>
        <taxon>Liliopsida</taxon>
        <taxon>Poales</taxon>
        <taxon>Poaceae</taxon>
        <taxon>BOP clade</taxon>
        <taxon>Oryzoideae</taxon>
        <taxon>Oryzeae</taxon>
        <taxon>Oryzinae</taxon>
        <taxon>Oryza</taxon>
    </lineage>
</organism>
<dbReference type="STRING" id="40149.A0A0E0ES27"/>
<feature type="region of interest" description="Disordered" evidence="1">
    <location>
        <begin position="1208"/>
        <end position="1259"/>
    </location>
</feature>
<evidence type="ECO:0000259" key="2">
    <source>
        <dbReference type="PROSITE" id="PS51038"/>
    </source>
</evidence>
<dbReference type="Pfam" id="PF01426">
    <property type="entry name" value="BAH"/>
    <property type="match status" value="2"/>
</dbReference>
<dbReference type="Gramene" id="OMERI09G07700.1">
    <property type="protein sequence ID" value="OMERI09G07700.1"/>
    <property type="gene ID" value="OMERI09G07700"/>
</dbReference>
<feature type="region of interest" description="Disordered" evidence="1">
    <location>
        <begin position="665"/>
        <end position="704"/>
    </location>
</feature>
<dbReference type="HOGENOM" id="CLU_265048_0_0_1"/>
<feature type="compositionally biased region" description="Basic residues" evidence="1">
    <location>
        <begin position="1"/>
        <end position="10"/>
    </location>
</feature>
<dbReference type="Pfam" id="PF05641">
    <property type="entry name" value="Agenet"/>
    <property type="match status" value="1"/>
</dbReference>
<dbReference type="CDD" id="cd04721">
    <property type="entry name" value="BAH_plant_1"/>
    <property type="match status" value="2"/>
</dbReference>
<name>A0A0E0ES27_9ORYZ</name>
<feature type="region of interest" description="Disordered" evidence="1">
    <location>
        <begin position="899"/>
        <end position="927"/>
    </location>
</feature>
<dbReference type="AlphaFoldDB" id="A0A0E0ES27"/>
<sequence>MGWDNRRRKQASTMMNARGQGARNGNGPNRGCGGGRAHSDVVVGANTTVLATRRWVGLEIDSVPGDEGQRDIVNYYLRCATGVGNGERELAVVGTHRSNRRVTYVVHEPFLQSLKELQVAAVVGVERLRWKSRKDVVHWLNMLISDEMLNPLKLLVAMDSIKQCLITTVESGLHIFAYLAFTDTNSVSSITDVTSDEVAICNNDGKDAKLANISPTKDSSSSTVGNDSGDFKWLGPKSHSKKGKSYKSFWRRGFTFMVHDFVYILVQHGNKLVAYVEELYEDNHANNMVQIRWFRTLNSAGIQLSLGVNDREILLSDNLQDIGVECIDGLASVLNEEHFEKFQAIANNTNMQPYLCIRHIDNNSNVKTFDIAQLQGYSEQEIFRTISGTPPVTVHPDASEDNKNTPRSSARGHHHHQTMENPTTGNETNVQATTINVLAHNAAPTESPSGLINSALEKYLEHVSSITDVASDEVAICNNDGKDAKLANISTTKDSSSSTAGNDSGDFKWLGPESHSKKGKSYKSFGRRGFTFMVHDFVYILVQHGNKLVAYVEELYEDNHANKMVQIRWFRTLNSAGIQLSPGVNDREILLSDNLQDIGVECIDGLASVLNEEHFEKFQAIANNTNRQPYLCIRHIDNNSNVKTFDIAQLQGYSEQEIFRTISGAPPVTVHPDASEGSKNTPRSSARGHHHHQTMENPTAGDETSVQATTINVLARNAAPTKSASGLINSALEKYLEQYFSPGCLVECLSQDSGIRGCWFIGSVIRRRRDRIKVRYQHLQDPETLRANLERENPSTISVGTVIDGWLYDGWWEGIVLKLVAMSTEFFPLSEFAGEKKMVLFRRDQLRHSLEWIDNEWKNFPHREDIARRIPSAEDLRIRVITAREVPTREEVMKQLEALKTNKGGSNSAKPAAEKGSSSSATKKTTPDLIRHATNDLGSSNFKHVGVPASEEIRTDNKGSQVNLENVLKSDSLKWTERLQTNKGGSNSAKPAAEKGSSSSATKKTTPDLIRHATNDLGSSNFKHVGVPASEEIRTDNKGSQVNLENVLKSDSLKWTERTAAAPHARRSAAGRRHDRGVLLLLLLLGHRRHRVPTREGRRQCGGFSCGGTNDGGGDVRADMRREGWRGLWHMEGERVPREPAAALTRRAEGVGARRDGAARKEGGDGGTSLAPSPPSSLTWLWEAALSLESGGGWAGPAVELGGGDGRAEVELSSSDGRAAVAEPRGRSNGRRNSGTRGERQREQRNLAVAVTAATPSFL</sequence>
<feature type="region of interest" description="Disordered" evidence="1">
    <location>
        <begin position="388"/>
        <end position="427"/>
    </location>
</feature>
<feature type="domain" description="BAH" evidence="2">
    <location>
        <begin position="254"/>
        <end position="371"/>
    </location>
</feature>
<accession>A0A0E0ES27</accession>
<dbReference type="PANTHER" id="PTHR31917:SF58">
    <property type="entry name" value="AGENET AND BROMO-ADJACENT HOMOLOGY (BAH) DOMAIN-CONTAINING PROTEIN"/>
    <property type="match status" value="1"/>
</dbReference>
<feature type="region of interest" description="Disordered" evidence="1">
    <location>
        <begin position="980"/>
        <end position="1008"/>
    </location>
</feature>
<feature type="compositionally biased region" description="Polar residues" evidence="1">
    <location>
        <begin position="490"/>
        <end position="502"/>
    </location>
</feature>
<feature type="compositionally biased region" description="Basic and acidic residues" evidence="1">
    <location>
        <begin position="1146"/>
        <end position="1164"/>
    </location>
</feature>
<feature type="region of interest" description="Disordered" evidence="1">
    <location>
        <begin position="1138"/>
        <end position="1176"/>
    </location>
</feature>
<dbReference type="GO" id="GO:0003682">
    <property type="term" value="F:chromatin binding"/>
    <property type="evidence" value="ECO:0007669"/>
    <property type="project" value="InterPro"/>
</dbReference>
<dbReference type="InterPro" id="IPR043151">
    <property type="entry name" value="BAH_sf"/>
</dbReference>
<evidence type="ECO:0000313" key="3">
    <source>
        <dbReference type="EnsemblPlants" id="OMERI09G07700.1"/>
    </source>
</evidence>
<protein>
    <recommendedName>
        <fullName evidence="2">BAH domain-containing protein</fullName>
    </recommendedName>
</protein>
<keyword evidence="4" id="KW-1185">Reference proteome</keyword>
<reference evidence="3" key="2">
    <citation type="submission" date="2018-05" db="EMBL/GenBank/DDBJ databases">
        <title>OmerRS3 (Oryza meridionalis Reference Sequence Version 3).</title>
        <authorList>
            <person name="Zhang J."/>
            <person name="Kudrna D."/>
            <person name="Lee S."/>
            <person name="Talag J."/>
            <person name="Welchert J."/>
            <person name="Wing R.A."/>
        </authorList>
    </citation>
    <scope>NUCLEOTIDE SEQUENCE [LARGE SCALE GENOMIC DNA]</scope>
    <source>
        <strain evidence="3">cv. OR44</strain>
    </source>
</reference>